<accession>A0AAD4V5R7</accession>
<name>A0AAD4V5R7_PRUDU</name>
<protein>
    <submittedName>
        <fullName evidence="1">Uncharacterized protein</fullName>
    </submittedName>
</protein>
<comment type="caution">
    <text evidence="1">The sequence shown here is derived from an EMBL/GenBank/DDBJ whole genome shotgun (WGS) entry which is preliminary data.</text>
</comment>
<sequence>MIGEPTRPFSVLLIYPLMAKKVCNYHNSKTELICTEHQLQLLEPESSPVAYFTPRFESSSHSRHPRSFNPSSHFSHLQGLHCASKCLLISTTNIHQLLDNFIL</sequence>
<keyword evidence="2" id="KW-1185">Reference proteome</keyword>
<reference evidence="1 2" key="1">
    <citation type="journal article" date="2022" name="G3 (Bethesda)">
        <title>Whole-genome sequence and methylome profiling of the almond [Prunus dulcis (Mill.) D.A. Webb] cultivar 'Nonpareil'.</title>
        <authorList>
            <person name="D'Amico-Willman K.M."/>
            <person name="Ouma W.Z."/>
            <person name="Meulia T."/>
            <person name="Sideli G.M."/>
            <person name="Gradziel T.M."/>
            <person name="Fresnedo-Ramirez J."/>
        </authorList>
    </citation>
    <scope>NUCLEOTIDE SEQUENCE [LARGE SCALE GENOMIC DNA]</scope>
    <source>
        <strain evidence="1">Clone GOH B32 T37-40</strain>
    </source>
</reference>
<organism evidence="1 2">
    <name type="scientific">Prunus dulcis</name>
    <name type="common">Almond</name>
    <name type="synonym">Amygdalus dulcis</name>
    <dbReference type="NCBI Taxonomy" id="3755"/>
    <lineage>
        <taxon>Eukaryota</taxon>
        <taxon>Viridiplantae</taxon>
        <taxon>Streptophyta</taxon>
        <taxon>Embryophyta</taxon>
        <taxon>Tracheophyta</taxon>
        <taxon>Spermatophyta</taxon>
        <taxon>Magnoliopsida</taxon>
        <taxon>eudicotyledons</taxon>
        <taxon>Gunneridae</taxon>
        <taxon>Pentapetalae</taxon>
        <taxon>rosids</taxon>
        <taxon>fabids</taxon>
        <taxon>Rosales</taxon>
        <taxon>Rosaceae</taxon>
        <taxon>Amygdaloideae</taxon>
        <taxon>Amygdaleae</taxon>
        <taxon>Prunus</taxon>
    </lineage>
</organism>
<proteinExistence type="predicted"/>
<dbReference type="EMBL" id="JAJFAZ020000007">
    <property type="protein sequence ID" value="KAI5318813.1"/>
    <property type="molecule type" value="Genomic_DNA"/>
</dbReference>
<gene>
    <name evidence="1" type="ORF">L3X38_038521</name>
</gene>
<dbReference type="Proteomes" id="UP001054821">
    <property type="component" value="Chromosome 7"/>
</dbReference>
<evidence type="ECO:0000313" key="2">
    <source>
        <dbReference type="Proteomes" id="UP001054821"/>
    </source>
</evidence>
<evidence type="ECO:0000313" key="1">
    <source>
        <dbReference type="EMBL" id="KAI5318813.1"/>
    </source>
</evidence>
<dbReference type="AlphaFoldDB" id="A0AAD4V5R7"/>